<feature type="region of interest" description="Disordered" evidence="1">
    <location>
        <begin position="1"/>
        <end position="20"/>
    </location>
</feature>
<reference evidence="2 3" key="1">
    <citation type="submission" date="2018-01" db="EMBL/GenBank/DDBJ databases">
        <title>Draft genome of the strawberry crown rot pathogen Phytophthora cactorum.</title>
        <authorList>
            <person name="Armitage A.D."/>
            <person name="Lysoe E."/>
            <person name="Nellist C.F."/>
            <person name="Harrison R.J."/>
            <person name="Brurberg M.B."/>
        </authorList>
    </citation>
    <scope>NUCLEOTIDE SEQUENCE [LARGE SCALE GENOMIC DNA]</scope>
    <source>
        <strain evidence="2 3">10300</strain>
    </source>
</reference>
<sequence>MTRRTSDADFSPTTWTTNALPPVELSTDQREKYRQLATQLLSNTLRDYDIYSADSRQRRMSRRRWKPVKTRDHITVYKERYPTPSSLASTNHQTGVPSRTSRASIADRVSMAFRGGNEWTEPKLLVATGWIEGALDDVMYGVSSPDAQSMLMKATVVKNTLVNGAVLACIDAPCDADPFRFLGIKWFVKGPPTGLQGIVRPRDLVFIEATGVTTRPNGERIGYQLLHSVDLPQYRDLTPQSRMEVTRGRISSCSIFREIPAGLGSRHSKVDVYVKGYVEAHGKLLDSVALTAASTGLMSSWNSVECANLKKLMWCFRQQPDWGRGRRRGKHRSSQRSHASSSLSCSSMSQIGANTSSMSIPNSSRPPPGQEPQDSSSRCGTCIKRLTKLSGAISCALCYQNTCSRCRVSRTLKEVNKELWLRQEDVLICKRCVLRVDNVAAVDVARAEVAAGWFSVESVPTSSYGCSKSFASTGVTTDTGASIMTLPTEEEYSLSVLSPTADLPIDSFRGVEPAKEPYPDIPEPSEELQVEKKKKEKVMLSDRERREQIWSQMVELRMLAESIYQLTLETTESLNATPQRTTHGA</sequence>
<dbReference type="InterPro" id="IPR052727">
    <property type="entry name" value="Rab4/Rab5_effector"/>
</dbReference>
<evidence type="ECO:0000313" key="2">
    <source>
        <dbReference type="EMBL" id="RAW31215.1"/>
    </source>
</evidence>
<evidence type="ECO:0008006" key="4">
    <source>
        <dbReference type="Google" id="ProtNLM"/>
    </source>
</evidence>
<dbReference type="AlphaFoldDB" id="A0A329S3D2"/>
<dbReference type="InterPro" id="IPR023393">
    <property type="entry name" value="START-like_dom_sf"/>
</dbReference>
<gene>
    <name evidence="2" type="ORF">PC110_g12439</name>
</gene>
<dbReference type="OrthoDB" id="158932at2759"/>
<dbReference type="Proteomes" id="UP000251314">
    <property type="component" value="Unassembled WGS sequence"/>
</dbReference>
<feature type="compositionally biased region" description="Basic residues" evidence="1">
    <location>
        <begin position="325"/>
        <end position="335"/>
    </location>
</feature>
<feature type="compositionally biased region" description="Low complexity" evidence="1">
    <location>
        <begin position="336"/>
        <end position="349"/>
    </location>
</feature>
<dbReference type="VEuPathDB" id="FungiDB:PC110_g12439"/>
<evidence type="ECO:0000256" key="1">
    <source>
        <dbReference type="SAM" id="MobiDB-lite"/>
    </source>
</evidence>
<dbReference type="PANTHER" id="PTHR13510:SF44">
    <property type="entry name" value="RABENOSYN-5"/>
    <property type="match status" value="1"/>
</dbReference>
<organism evidence="2 3">
    <name type="scientific">Phytophthora cactorum</name>
    <dbReference type="NCBI Taxonomy" id="29920"/>
    <lineage>
        <taxon>Eukaryota</taxon>
        <taxon>Sar</taxon>
        <taxon>Stramenopiles</taxon>
        <taxon>Oomycota</taxon>
        <taxon>Peronosporomycetes</taxon>
        <taxon>Peronosporales</taxon>
        <taxon>Peronosporaceae</taxon>
        <taxon>Phytophthora</taxon>
    </lineage>
</organism>
<name>A0A329S3D2_9STRA</name>
<proteinExistence type="predicted"/>
<dbReference type="EMBL" id="MJFZ01000332">
    <property type="protein sequence ID" value="RAW31215.1"/>
    <property type="molecule type" value="Genomic_DNA"/>
</dbReference>
<feature type="region of interest" description="Disordered" evidence="1">
    <location>
        <begin position="323"/>
        <end position="376"/>
    </location>
</feature>
<evidence type="ECO:0000313" key="3">
    <source>
        <dbReference type="Proteomes" id="UP000251314"/>
    </source>
</evidence>
<keyword evidence="3" id="KW-1185">Reference proteome</keyword>
<feature type="compositionally biased region" description="Polar residues" evidence="1">
    <location>
        <begin position="350"/>
        <end position="363"/>
    </location>
</feature>
<comment type="caution">
    <text evidence="2">The sequence shown here is derived from an EMBL/GenBank/DDBJ whole genome shotgun (WGS) entry which is preliminary data.</text>
</comment>
<dbReference type="Gene3D" id="3.30.530.20">
    <property type="match status" value="1"/>
</dbReference>
<dbReference type="PANTHER" id="PTHR13510">
    <property type="entry name" value="FYVE-FINGER-CONTAINING RAB5 EFFECTOR PROTEIN RABENOSYN-5-RELATED"/>
    <property type="match status" value="1"/>
</dbReference>
<accession>A0A329S3D2</accession>
<protein>
    <recommendedName>
        <fullName evidence="4">FYVE-type domain-containing protein</fullName>
    </recommendedName>
</protein>